<organism evidence="7 8">
    <name type="scientific">Lentilactobacillus kefiri</name>
    <name type="common">Lactobacillus kefiri</name>
    <dbReference type="NCBI Taxonomy" id="33962"/>
    <lineage>
        <taxon>Bacteria</taxon>
        <taxon>Bacillati</taxon>
        <taxon>Bacillota</taxon>
        <taxon>Bacilli</taxon>
        <taxon>Lactobacillales</taxon>
        <taxon>Lactobacillaceae</taxon>
        <taxon>Lentilactobacillus</taxon>
    </lineage>
</organism>
<comment type="caution">
    <text evidence="7">The sequence shown here is derived from an EMBL/GenBank/DDBJ whole genome shotgun (WGS) entry which is preliminary data.</text>
</comment>
<dbReference type="InterPro" id="IPR020846">
    <property type="entry name" value="MFS_dom"/>
</dbReference>
<keyword evidence="6" id="KW-0472">Membrane</keyword>
<evidence type="ECO:0000313" key="8">
    <source>
        <dbReference type="Proteomes" id="UP000321893"/>
    </source>
</evidence>
<dbReference type="GeneID" id="71567147"/>
<protein>
    <submittedName>
        <fullName evidence="7">MFS transporter</fullName>
    </submittedName>
</protein>
<dbReference type="InterPro" id="IPR036259">
    <property type="entry name" value="MFS_trans_sf"/>
</dbReference>
<dbReference type="RefSeq" id="WP_056981298.1">
    <property type="nucleotide sequence ID" value="NZ_BJVK01000013.1"/>
</dbReference>
<proteinExistence type="predicted"/>
<reference evidence="7" key="1">
    <citation type="submission" date="2019-07" db="EMBL/GenBank/DDBJ databases">
        <title>Whole genome shotgun sequence of Lactobacillus kefiri NBRC 15888.</title>
        <authorList>
            <person name="Hosoyama A."/>
            <person name="Uohara A."/>
            <person name="Ohji S."/>
            <person name="Ichikawa N."/>
        </authorList>
    </citation>
    <scope>NUCLEOTIDE SEQUENCE [LARGE SCALE GENOMIC DNA]</scope>
    <source>
        <strain evidence="7">NBRC 15888</strain>
    </source>
</reference>
<gene>
    <name evidence="7" type="ORF">LKE01_12510</name>
</gene>
<keyword evidence="4" id="KW-0812">Transmembrane</keyword>
<dbReference type="EMBL" id="BJVK01000013">
    <property type="protein sequence ID" value="GEL28431.1"/>
    <property type="molecule type" value="Genomic_DNA"/>
</dbReference>
<dbReference type="PANTHER" id="PTHR43124:SF3">
    <property type="entry name" value="CHLORAMPHENICOL EFFLUX PUMP RV0191"/>
    <property type="match status" value="1"/>
</dbReference>
<accession>A0A511DUC3</accession>
<keyword evidence="3" id="KW-1003">Cell membrane</keyword>
<evidence type="ECO:0000256" key="6">
    <source>
        <dbReference type="ARBA" id="ARBA00023136"/>
    </source>
</evidence>
<comment type="subcellular location">
    <subcellularLocation>
        <location evidence="1">Cell membrane</location>
        <topology evidence="1">Multi-pass membrane protein</topology>
    </subcellularLocation>
</comment>
<dbReference type="STRING" id="1423764.FC95_GL000655"/>
<keyword evidence="5" id="KW-1133">Transmembrane helix</keyword>
<evidence type="ECO:0000313" key="7">
    <source>
        <dbReference type="EMBL" id="GEL28431.1"/>
    </source>
</evidence>
<dbReference type="InterPro" id="IPR011701">
    <property type="entry name" value="MFS"/>
</dbReference>
<evidence type="ECO:0000256" key="4">
    <source>
        <dbReference type="ARBA" id="ARBA00022692"/>
    </source>
</evidence>
<dbReference type="Gene3D" id="1.20.1250.20">
    <property type="entry name" value="MFS general substrate transporter like domains"/>
    <property type="match status" value="2"/>
</dbReference>
<keyword evidence="8" id="KW-1185">Reference proteome</keyword>
<evidence type="ECO:0000256" key="5">
    <source>
        <dbReference type="ARBA" id="ARBA00022989"/>
    </source>
</evidence>
<dbReference type="Pfam" id="PF07690">
    <property type="entry name" value="MFS_1"/>
    <property type="match status" value="1"/>
</dbReference>
<dbReference type="PANTHER" id="PTHR43124">
    <property type="entry name" value="PURINE EFFLUX PUMP PBUE"/>
    <property type="match status" value="1"/>
</dbReference>
<dbReference type="OrthoDB" id="9788453at2"/>
<dbReference type="GO" id="GO:0022857">
    <property type="term" value="F:transmembrane transporter activity"/>
    <property type="evidence" value="ECO:0007669"/>
    <property type="project" value="InterPro"/>
</dbReference>
<dbReference type="PROSITE" id="PS51257">
    <property type="entry name" value="PROKAR_LIPOPROTEIN"/>
    <property type="match status" value="1"/>
</dbReference>
<dbReference type="PROSITE" id="PS50850">
    <property type="entry name" value="MFS"/>
    <property type="match status" value="1"/>
</dbReference>
<name>A0A511DUC3_LENKE</name>
<dbReference type="SUPFAM" id="SSF103473">
    <property type="entry name" value="MFS general substrate transporter"/>
    <property type="match status" value="1"/>
</dbReference>
<dbReference type="Proteomes" id="UP000321893">
    <property type="component" value="Unassembled WGS sequence"/>
</dbReference>
<dbReference type="CDD" id="cd17324">
    <property type="entry name" value="MFS_NepI_like"/>
    <property type="match status" value="1"/>
</dbReference>
<keyword evidence="2" id="KW-0813">Transport</keyword>
<evidence type="ECO:0000256" key="1">
    <source>
        <dbReference type="ARBA" id="ARBA00004651"/>
    </source>
</evidence>
<evidence type="ECO:0000256" key="2">
    <source>
        <dbReference type="ARBA" id="ARBA00022448"/>
    </source>
</evidence>
<sequence>MKTKLQSIVLVLIGFVLGCNEFIIVGILSDVSRGFNVSTSQAGFLVTLFALVYAFSTPIVNTIISQFNRFKVLVILMGIFIAGNTYTALAPSFNQLIASRVITALTAGPIISLAMSFATVIVSIQKRPMLVSWIFSGFSIASVVGVPVGTLIANSTNWRYSFLLITIIGLACLAAVVWLLPKHIKQTKSSLMGQLAIVRDRRVIIGSALVMCNLAGTYVVYTYLQPILTEMMKFSVASLGLLLAVYGVASIFSNQFSGFLASHGSLTRMPWVYIVQSVVFLMMPFFIHSQTLGFPLLLIMGMAMYLLNAPIQIHFMQIAESDYPQSMVLASSFNSIFSNLGISVGSAVGSAILSTGGLSALGIGAAVFAVASFGLVTYLVKITHHFIKTVKNKVA</sequence>
<dbReference type="AlphaFoldDB" id="A0A511DUC3"/>
<evidence type="ECO:0000256" key="3">
    <source>
        <dbReference type="ARBA" id="ARBA00022475"/>
    </source>
</evidence>
<dbReference type="GO" id="GO:0005886">
    <property type="term" value="C:plasma membrane"/>
    <property type="evidence" value="ECO:0007669"/>
    <property type="project" value="UniProtKB-SubCell"/>
</dbReference>
<dbReference type="InterPro" id="IPR050189">
    <property type="entry name" value="MFS_Efflux_Transporters"/>
</dbReference>